<dbReference type="NCBIfam" id="TIGR01357">
    <property type="entry name" value="aroB"/>
    <property type="match status" value="1"/>
</dbReference>
<reference evidence="22 23" key="1">
    <citation type="submission" date="2021-04" db="EMBL/GenBank/DDBJ databases">
        <title>Whole genome sequence of Jiella sp. KSK16Y-1.</title>
        <authorList>
            <person name="Tuo L."/>
        </authorList>
    </citation>
    <scope>NUCLEOTIDE SEQUENCE [LARGE SCALE GENOMIC DNA]</scope>
    <source>
        <strain evidence="22 23">KSK16Y-1</strain>
    </source>
</reference>
<comment type="cofactor">
    <cofactor evidence="2 18">
        <name>NAD(+)</name>
        <dbReference type="ChEBI" id="CHEBI:57540"/>
    </cofactor>
</comment>
<proteinExistence type="inferred from homology"/>
<dbReference type="HAMAP" id="MF_00110">
    <property type="entry name" value="DHQ_synthase"/>
    <property type="match status" value="1"/>
</dbReference>
<sequence>MKSQAKADTPGSAPRPTPALHAAARVDKERRVEVCLGARSYDILIGEGLLDRAGEEFAARLAGARAVVVTDETVASLYLTRLEIALTSAGVEFSALTLPAGETTKSFAHLEQTVDAILAARLERGDGVIALGGGVIGDLAGFASAIVKRGTRFVQIPTTLLAQVDSSVGGKTGINTARGKNLVGAFHQPVLVLADIALLDTLSPREFAAGYAEVVKYGLIDRPDFFEFLEKHRGAIFSGGQERAEAIATACEAKAAVVAADEREHGSRALLNLGHTFGHALERAVSYDPARLVHGEGVAIGMALAHRFSVKLGLCSGQDAGRVAAHLKTAGLPTKISDIPGPTLERDALIEAIAQDKKVSRGRLTFILTRGIGEAFVARDVDRADVEHFLDEELPQ</sequence>
<feature type="binding site" evidence="18">
    <location>
        <position position="213"/>
    </location>
    <ligand>
        <name>Zn(2+)</name>
        <dbReference type="ChEBI" id="CHEBI:29105"/>
    </ligand>
</feature>
<evidence type="ECO:0000256" key="8">
    <source>
        <dbReference type="ARBA" id="ARBA00017684"/>
    </source>
</evidence>
<accession>A0ABS4BE50</accession>
<feature type="binding site" evidence="18">
    <location>
        <begin position="134"/>
        <end position="138"/>
    </location>
    <ligand>
        <name>NAD(+)</name>
        <dbReference type="ChEBI" id="CHEBI:57540"/>
    </ligand>
</feature>
<dbReference type="InterPro" id="IPR050071">
    <property type="entry name" value="Dehydroquinate_synthase"/>
</dbReference>
<dbReference type="GO" id="GO:0003856">
    <property type="term" value="F:3-dehydroquinate synthase activity"/>
    <property type="evidence" value="ECO:0007669"/>
    <property type="project" value="UniProtKB-EC"/>
</dbReference>
<dbReference type="Proteomes" id="UP000678276">
    <property type="component" value="Unassembled WGS sequence"/>
</dbReference>
<comment type="caution">
    <text evidence="18">Lacks conserved residue(s) required for the propagation of feature annotation.</text>
</comment>
<keyword evidence="12 18" id="KW-0547">Nucleotide-binding</keyword>
<keyword evidence="13 18" id="KW-0862">Zinc</keyword>
<dbReference type="EC" id="4.2.3.4" evidence="7 18"/>
<evidence type="ECO:0000256" key="17">
    <source>
        <dbReference type="ARBA" id="ARBA00023285"/>
    </source>
</evidence>
<feature type="binding site" evidence="18">
    <location>
        <position position="294"/>
    </location>
    <ligand>
        <name>Zn(2+)</name>
        <dbReference type="ChEBI" id="CHEBI:29105"/>
    </ligand>
</feature>
<dbReference type="Gene3D" id="1.20.1090.10">
    <property type="entry name" value="Dehydroquinate synthase-like - alpha domain"/>
    <property type="match status" value="1"/>
</dbReference>
<feature type="binding site" evidence="18">
    <location>
        <begin position="158"/>
        <end position="159"/>
    </location>
    <ligand>
        <name>NAD(+)</name>
        <dbReference type="ChEBI" id="CHEBI:57540"/>
    </ligand>
</feature>
<keyword evidence="11 18" id="KW-0479">Metal-binding</keyword>
<keyword evidence="16 18" id="KW-0456">Lyase</keyword>
<comment type="catalytic activity">
    <reaction evidence="1 18">
        <text>7-phospho-2-dehydro-3-deoxy-D-arabino-heptonate = 3-dehydroquinate + phosphate</text>
        <dbReference type="Rhea" id="RHEA:21968"/>
        <dbReference type="ChEBI" id="CHEBI:32364"/>
        <dbReference type="ChEBI" id="CHEBI:43474"/>
        <dbReference type="ChEBI" id="CHEBI:58394"/>
        <dbReference type="EC" id="4.2.3.4"/>
    </reaction>
</comment>
<name>A0ABS4BE50_9HYPH</name>
<evidence type="ECO:0000256" key="9">
    <source>
        <dbReference type="ARBA" id="ARBA00022490"/>
    </source>
</evidence>
<dbReference type="SUPFAM" id="SSF56796">
    <property type="entry name" value="Dehydroquinate synthase-like"/>
    <property type="match status" value="1"/>
</dbReference>
<feature type="binding site" evidence="18">
    <location>
        <position position="275"/>
    </location>
    <ligand>
        <name>Zn(2+)</name>
        <dbReference type="ChEBI" id="CHEBI:29105"/>
    </ligand>
</feature>
<evidence type="ECO:0000256" key="15">
    <source>
        <dbReference type="ARBA" id="ARBA00023141"/>
    </source>
</evidence>
<comment type="pathway">
    <text evidence="5 18">Metabolic intermediate biosynthesis; chorismate biosynthesis; chorismate from D-erythrose 4-phosphate and phosphoenolpyruvate: step 2/7.</text>
</comment>
<evidence type="ECO:0000256" key="10">
    <source>
        <dbReference type="ARBA" id="ARBA00022605"/>
    </source>
</evidence>
<dbReference type="Pfam" id="PF24621">
    <property type="entry name" value="DHQS_C"/>
    <property type="match status" value="1"/>
</dbReference>
<dbReference type="PANTHER" id="PTHR43622:SF7">
    <property type="entry name" value="3-DEHYDROQUINATE SYNTHASE, CHLOROPLASTIC"/>
    <property type="match status" value="1"/>
</dbReference>
<evidence type="ECO:0000256" key="14">
    <source>
        <dbReference type="ARBA" id="ARBA00023027"/>
    </source>
</evidence>
<feature type="region of interest" description="Disordered" evidence="19">
    <location>
        <begin position="1"/>
        <end position="20"/>
    </location>
</feature>
<evidence type="ECO:0000256" key="12">
    <source>
        <dbReference type="ARBA" id="ARBA00022741"/>
    </source>
</evidence>
<keyword evidence="23" id="KW-1185">Reference proteome</keyword>
<comment type="cofactor">
    <cofactor evidence="18">
        <name>Co(2+)</name>
        <dbReference type="ChEBI" id="CHEBI:48828"/>
    </cofactor>
    <cofactor evidence="18">
        <name>Zn(2+)</name>
        <dbReference type="ChEBI" id="CHEBI:29105"/>
    </cofactor>
    <text evidence="18">Binds 1 divalent metal cation per subunit. Can use either Co(2+) or Zn(2+).</text>
</comment>
<comment type="function">
    <text evidence="3 18">Catalyzes the conversion of 3-deoxy-D-arabino-heptulosonate 7-phosphate (DAHP) to dehydroquinate (DHQ).</text>
</comment>
<gene>
    <name evidence="18 22" type="primary">aroB</name>
    <name evidence="22" type="ORF">J6595_02530</name>
</gene>
<evidence type="ECO:0000256" key="3">
    <source>
        <dbReference type="ARBA" id="ARBA00003485"/>
    </source>
</evidence>
<evidence type="ECO:0000256" key="2">
    <source>
        <dbReference type="ARBA" id="ARBA00001911"/>
    </source>
</evidence>
<dbReference type="RefSeq" id="WP_209592852.1">
    <property type="nucleotide sequence ID" value="NZ_JAGJCF010000001.1"/>
</dbReference>
<comment type="similarity">
    <text evidence="6 18">Belongs to the sugar phosphate cyclases superfamily. Dehydroquinate synthase family.</text>
</comment>
<keyword evidence="10 18" id="KW-0028">Amino-acid biosynthesis</keyword>
<keyword evidence="9 18" id="KW-0963">Cytoplasm</keyword>
<evidence type="ECO:0000256" key="11">
    <source>
        <dbReference type="ARBA" id="ARBA00022723"/>
    </source>
</evidence>
<evidence type="ECO:0000256" key="18">
    <source>
        <dbReference type="HAMAP-Rule" id="MF_00110"/>
    </source>
</evidence>
<feature type="binding site" evidence="18">
    <location>
        <position position="180"/>
    </location>
    <ligand>
        <name>NAD(+)</name>
        <dbReference type="ChEBI" id="CHEBI:57540"/>
    </ligand>
</feature>
<keyword evidence="14 18" id="KW-0520">NAD</keyword>
<keyword evidence="15 18" id="KW-0057">Aromatic amino acid biosynthesis</keyword>
<dbReference type="CDD" id="cd08195">
    <property type="entry name" value="DHQS"/>
    <property type="match status" value="1"/>
</dbReference>
<evidence type="ECO:0000313" key="22">
    <source>
        <dbReference type="EMBL" id="MBP0614451.1"/>
    </source>
</evidence>
<comment type="caution">
    <text evidence="22">The sequence shown here is derived from an EMBL/GenBank/DDBJ whole genome shotgun (WGS) entry which is preliminary data.</text>
</comment>
<dbReference type="InterPro" id="IPR030963">
    <property type="entry name" value="DHQ_synth_fam"/>
</dbReference>
<feature type="domain" description="3-dehydroquinate synthase C-terminal" evidence="21">
    <location>
        <begin position="210"/>
        <end position="359"/>
    </location>
</feature>
<dbReference type="PANTHER" id="PTHR43622">
    <property type="entry name" value="3-DEHYDROQUINATE SYNTHASE"/>
    <property type="match status" value="1"/>
</dbReference>
<evidence type="ECO:0000256" key="13">
    <source>
        <dbReference type="ARBA" id="ARBA00022833"/>
    </source>
</evidence>
<dbReference type="InterPro" id="IPR030960">
    <property type="entry name" value="DHQS/DOIS_N"/>
</dbReference>
<dbReference type="PIRSF" id="PIRSF001455">
    <property type="entry name" value="DHQ_synth"/>
    <property type="match status" value="1"/>
</dbReference>
<evidence type="ECO:0000259" key="20">
    <source>
        <dbReference type="Pfam" id="PF01761"/>
    </source>
</evidence>
<evidence type="ECO:0000313" key="23">
    <source>
        <dbReference type="Proteomes" id="UP000678276"/>
    </source>
</evidence>
<evidence type="ECO:0000256" key="1">
    <source>
        <dbReference type="ARBA" id="ARBA00001393"/>
    </source>
</evidence>
<evidence type="ECO:0000256" key="7">
    <source>
        <dbReference type="ARBA" id="ARBA00013031"/>
    </source>
</evidence>
<dbReference type="Pfam" id="PF01761">
    <property type="entry name" value="DHQ_synthase"/>
    <property type="match status" value="1"/>
</dbReference>
<dbReference type="EMBL" id="JAGJCF010000001">
    <property type="protein sequence ID" value="MBP0614451.1"/>
    <property type="molecule type" value="Genomic_DNA"/>
</dbReference>
<protein>
    <recommendedName>
        <fullName evidence="8 18">3-dehydroquinate synthase</fullName>
        <shortName evidence="18">DHQS</shortName>
        <ecNumber evidence="7 18">4.2.3.4</ecNumber>
    </recommendedName>
</protein>
<evidence type="ECO:0000259" key="21">
    <source>
        <dbReference type="Pfam" id="PF24621"/>
    </source>
</evidence>
<feature type="domain" description="3-dehydroquinate synthase N-terminal" evidence="20">
    <location>
        <begin position="96"/>
        <end position="208"/>
    </location>
</feature>
<keyword evidence="17 18" id="KW-0170">Cobalt</keyword>
<evidence type="ECO:0000256" key="4">
    <source>
        <dbReference type="ARBA" id="ARBA00004496"/>
    </source>
</evidence>
<evidence type="ECO:0000256" key="19">
    <source>
        <dbReference type="SAM" id="MobiDB-lite"/>
    </source>
</evidence>
<dbReference type="InterPro" id="IPR016037">
    <property type="entry name" value="DHQ_synth_AroB"/>
</dbReference>
<dbReference type="Gene3D" id="3.40.50.1970">
    <property type="match status" value="1"/>
</dbReference>
<dbReference type="InterPro" id="IPR056179">
    <property type="entry name" value="DHQS_C"/>
</dbReference>
<evidence type="ECO:0000256" key="6">
    <source>
        <dbReference type="ARBA" id="ARBA00005412"/>
    </source>
</evidence>
<feature type="binding site" evidence="18">
    <location>
        <position position="171"/>
    </location>
    <ligand>
        <name>NAD(+)</name>
        <dbReference type="ChEBI" id="CHEBI:57540"/>
    </ligand>
</feature>
<comment type="subcellular location">
    <subcellularLocation>
        <location evidence="4 18">Cytoplasm</location>
    </subcellularLocation>
</comment>
<evidence type="ECO:0000256" key="16">
    <source>
        <dbReference type="ARBA" id="ARBA00023239"/>
    </source>
</evidence>
<organism evidence="22 23">
    <name type="scientific">Jiella mangrovi</name>
    <dbReference type="NCBI Taxonomy" id="2821407"/>
    <lineage>
        <taxon>Bacteria</taxon>
        <taxon>Pseudomonadati</taxon>
        <taxon>Pseudomonadota</taxon>
        <taxon>Alphaproteobacteria</taxon>
        <taxon>Hyphomicrobiales</taxon>
        <taxon>Aurantimonadaceae</taxon>
        <taxon>Jiella</taxon>
    </lineage>
</organism>
<evidence type="ECO:0000256" key="5">
    <source>
        <dbReference type="ARBA" id="ARBA00004661"/>
    </source>
</evidence>